<feature type="compositionally biased region" description="Polar residues" evidence="1">
    <location>
        <begin position="58"/>
        <end position="69"/>
    </location>
</feature>
<name>A0ABN4GVJ1_CORUL</name>
<feature type="region of interest" description="Disordered" evidence="1">
    <location>
        <begin position="47"/>
        <end position="69"/>
    </location>
</feature>
<sequence>MARNRTVGLDLRVLEDRQVLVNFSDNPIIDKKSGAFIGAWESLGVEPEGSQHSRTREVTSNTTNLTGGQTATSYAAGAITAAVDGIEGSPVMRHIENPGAVIQDGTTYGEHSSRVAKAYVAFVHKFTSGLVRIWVTREKAELTINESVTSKDPQAVPVTITFKNGADEFYYEERFYIVGKDGSVARVEEKIFKDVDDLRDQIEKGTAFFPKASGDNLKAMVVKETDSSGVKLAEYEAPADEASPEVAKAQGTFALKGATGGTFTITVGDHTTTALAHNASADDVQKALVAAGEGTAEVVGEASTGFIVRKVAEKPIVDASSLTGGSWPKAVTVS</sequence>
<evidence type="ECO:0000313" key="2">
    <source>
        <dbReference type="EMBL" id="AKN77521.1"/>
    </source>
</evidence>
<gene>
    <name evidence="2" type="ORF">CulFRC58_1667</name>
</gene>
<keyword evidence="3" id="KW-1185">Reference proteome</keyword>
<dbReference type="RefSeq" id="WP_029974438.1">
    <property type="nucleotide sequence ID" value="NZ_CP011913.1"/>
</dbReference>
<evidence type="ECO:0000256" key="1">
    <source>
        <dbReference type="SAM" id="MobiDB-lite"/>
    </source>
</evidence>
<reference evidence="2 3" key="1">
    <citation type="journal article" date="2014" name="Int. J. Syst. Evol. Microbiol.">
        <title>Draft Genome Sequence of Corynebacterium ulcerans FRC58, Isolated from the Bronchitic Aspiration of a Patient in France.</title>
        <authorList>
            <person name="Silva Ado S."/>
            <person name="Barauna R.A."/>
            <person name="de Sa P.C."/>
            <person name="das Gracas D.A."/>
            <person name="Carneiro A.R."/>
            <person name="Thouvenin M."/>
            <person name="Azevedo V."/>
            <person name="Badell E."/>
            <person name="Guiso N."/>
            <person name="da Silva A.L."/>
            <person name="Ramos R.T."/>
        </authorList>
    </citation>
    <scope>NUCLEOTIDE SEQUENCE [LARGE SCALE GENOMIC DNA]</scope>
    <source>
        <strain evidence="2 3">FRC58</strain>
    </source>
</reference>
<dbReference type="EMBL" id="CP011913">
    <property type="protein sequence ID" value="AKN77521.1"/>
    <property type="molecule type" value="Genomic_DNA"/>
</dbReference>
<organism evidence="2 3">
    <name type="scientific">Corynebacterium ulcerans FRC58</name>
    <dbReference type="NCBI Taxonomy" id="1408268"/>
    <lineage>
        <taxon>Bacteria</taxon>
        <taxon>Bacillati</taxon>
        <taxon>Actinomycetota</taxon>
        <taxon>Actinomycetes</taxon>
        <taxon>Mycobacteriales</taxon>
        <taxon>Corynebacteriaceae</taxon>
        <taxon>Corynebacterium</taxon>
    </lineage>
</organism>
<accession>A0ABN4GVJ1</accession>
<proteinExistence type="predicted"/>
<protein>
    <recommendedName>
        <fullName evidence="4">Major tail protein</fullName>
    </recommendedName>
</protein>
<dbReference type="Proteomes" id="UP000036185">
    <property type="component" value="Chromosome"/>
</dbReference>
<evidence type="ECO:0000313" key="3">
    <source>
        <dbReference type="Proteomes" id="UP000036185"/>
    </source>
</evidence>
<evidence type="ECO:0008006" key="4">
    <source>
        <dbReference type="Google" id="ProtNLM"/>
    </source>
</evidence>